<sequence>MILYAFKCGKCGIFECWLRLTEVQNEISCPTCKGAANRVFYPPGLMSFPHAVRKRIEDSALPKIKKREELSGSRQHHHHHRHSVKARPWQIGHSL</sequence>
<dbReference type="EMBL" id="QJKK01000005">
    <property type="protein sequence ID" value="RAL24248.1"/>
    <property type="molecule type" value="Genomic_DNA"/>
</dbReference>
<reference evidence="3 4" key="1">
    <citation type="submission" date="2018-06" db="EMBL/GenBank/DDBJ databases">
        <title>Thermoflavimicrobium daqus sp. nov., a thermophilic microbe isolated from Moutai-flavour Daqu.</title>
        <authorList>
            <person name="Wang X."/>
            <person name="Zhou H."/>
        </authorList>
    </citation>
    <scope>NUCLEOTIDE SEQUENCE [LARGE SCALE GENOMIC DNA]</scope>
    <source>
        <strain evidence="3 4">FBKL4.011</strain>
    </source>
</reference>
<dbReference type="RefSeq" id="WP_113659241.1">
    <property type="nucleotide sequence ID" value="NZ_KZ845667.1"/>
</dbReference>
<organism evidence="3 4">
    <name type="scientific">Thermoflavimicrobium daqui</name>
    <dbReference type="NCBI Taxonomy" id="2137476"/>
    <lineage>
        <taxon>Bacteria</taxon>
        <taxon>Bacillati</taxon>
        <taxon>Bacillota</taxon>
        <taxon>Bacilli</taxon>
        <taxon>Bacillales</taxon>
        <taxon>Thermoactinomycetaceae</taxon>
        <taxon>Thermoflavimicrobium</taxon>
    </lineage>
</organism>
<comment type="caution">
    <text evidence="3">The sequence shown here is derived from an EMBL/GenBank/DDBJ whole genome shotgun (WGS) entry which is preliminary data.</text>
</comment>
<proteinExistence type="predicted"/>
<evidence type="ECO:0000259" key="2">
    <source>
        <dbReference type="SMART" id="SM00834"/>
    </source>
</evidence>
<reference evidence="3 4" key="2">
    <citation type="submission" date="2018-06" db="EMBL/GenBank/DDBJ databases">
        <authorList>
            <person name="Zhirakovskaya E."/>
        </authorList>
    </citation>
    <scope>NUCLEOTIDE SEQUENCE [LARGE SCALE GENOMIC DNA]</scope>
    <source>
        <strain evidence="3 4">FBKL4.011</strain>
    </source>
</reference>
<evidence type="ECO:0000256" key="1">
    <source>
        <dbReference type="SAM" id="MobiDB-lite"/>
    </source>
</evidence>
<dbReference type="AlphaFoldDB" id="A0A364K4D6"/>
<feature type="domain" description="Putative regulatory protein FmdB zinc ribbon" evidence="2">
    <location>
        <begin position="1"/>
        <end position="41"/>
    </location>
</feature>
<feature type="region of interest" description="Disordered" evidence="1">
    <location>
        <begin position="67"/>
        <end position="95"/>
    </location>
</feature>
<dbReference type="Proteomes" id="UP000251213">
    <property type="component" value="Unassembled WGS sequence"/>
</dbReference>
<dbReference type="InterPro" id="IPR013429">
    <property type="entry name" value="Regulatory_FmdB_Zinc_ribbon"/>
</dbReference>
<gene>
    <name evidence="3" type="ORF">DL897_11250</name>
</gene>
<dbReference type="SMART" id="SM00834">
    <property type="entry name" value="CxxC_CXXC_SSSS"/>
    <property type="match status" value="1"/>
</dbReference>
<dbReference type="OrthoDB" id="9813321at2"/>
<evidence type="ECO:0000313" key="4">
    <source>
        <dbReference type="Proteomes" id="UP000251213"/>
    </source>
</evidence>
<dbReference type="NCBIfam" id="TIGR02605">
    <property type="entry name" value="CxxC_CxxC_SSSS"/>
    <property type="match status" value="1"/>
</dbReference>
<accession>A0A364K4D6</accession>
<feature type="compositionally biased region" description="Basic residues" evidence="1">
    <location>
        <begin position="74"/>
        <end position="85"/>
    </location>
</feature>
<evidence type="ECO:0000313" key="3">
    <source>
        <dbReference type="EMBL" id="RAL24248.1"/>
    </source>
</evidence>
<protein>
    <submittedName>
        <fullName evidence="3">Transcriptional regulator</fullName>
    </submittedName>
</protein>
<name>A0A364K4D6_9BACL</name>
<keyword evidence="4" id="KW-1185">Reference proteome</keyword>